<sequence length="205" mass="24260">MCIIRKHLPDCEDEISANINPEEVINPTTISDNDGDHEEETITTNQNQIDLDRQIAEEFQAREMERQDRNRARRFREQQQRTVLRPEPTFRGLGCRGKSHKKYRRYENANLFKDIPVIDGDDHLAELSIYDFVPHSVTALTELLMNKENMQVWNRFIHLPEEAQENFLRKYNNRSRKRDSNKSLKNSKQNSSAKFALFIVNIEDQ</sequence>
<evidence type="ECO:0000313" key="2">
    <source>
        <dbReference type="EnsemblMetazoa" id="tetur05g08010.1"/>
    </source>
</evidence>
<dbReference type="HOGENOM" id="CLU_1339093_0_0_1"/>
<protein>
    <recommendedName>
        <fullName evidence="1">R3H-associated N-terminal domain-containing protein</fullName>
    </recommendedName>
</protein>
<dbReference type="Pfam" id="PF13902">
    <property type="entry name" value="R3H-assoc"/>
    <property type="match status" value="1"/>
</dbReference>
<reference evidence="3" key="1">
    <citation type="submission" date="2011-08" db="EMBL/GenBank/DDBJ databases">
        <authorList>
            <person name="Rombauts S."/>
        </authorList>
    </citation>
    <scope>NUCLEOTIDE SEQUENCE</scope>
    <source>
        <strain evidence="3">London</strain>
    </source>
</reference>
<dbReference type="KEGG" id="tut:107360591"/>
<proteinExistence type="predicted"/>
<dbReference type="OrthoDB" id="75169at2759"/>
<reference evidence="2" key="2">
    <citation type="submission" date="2015-06" db="UniProtKB">
        <authorList>
            <consortium name="EnsemblMetazoa"/>
        </authorList>
    </citation>
    <scope>IDENTIFICATION</scope>
</reference>
<organism evidence="2 3">
    <name type="scientific">Tetranychus urticae</name>
    <name type="common">Two-spotted spider mite</name>
    <dbReference type="NCBI Taxonomy" id="32264"/>
    <lineage>
        <taxon>Eukaryota</taxon>
        <taxon>Metazoa</taxon>
        <taxon>Ecdysozoa</taxon>
        <taxon>Arthropoda</taxon>
        <taxon>Chelicerata</taxon>
        <taxon>Arachnida</taxon>
        <taxon>Acari</taxon>
        <taxon>Acariformes</taxon>
        <taxon>Trombidiformes</taxon>
        <taxon>Prostigmata</taxon>
        <taxon>Eleutherengona</taxon>
        <taxon>Raphignathae</taxon>
        <taxon>Tetranychoidea</taxon>
        <taxon>Tetranychidae</taxon>
        <taxon>Tetranychus</taxon>
    </lineage>
</organism>
<dbReference type="InterPro" id="IPR025952">
    <property type="entry name" value="R3H-assoc_dom"/>
</dbReference>
<dbReference type="InterPro" id="IPR039629">
    <property type="entry name" value="R3HDM4"/>
</dbReference>
<accession>T1K5Z0</accession>
<dbReference type="EMBL" id="CAEY01001591">
    <property type="status" value="NOT_ANNOTATED_CDS"/>
    <property type="molecule type" value="Genomic_DNA"/>
</dbReference>
<evidence type="ECO:0000313" key="3">
    <source>
        <dbReference type="Proteomes" id="UP000015104"/>
    </source>
</evidence>
<dbReference type="STRING" id="32264.T1K5Z0"/>
<name>T1K5Z0_TETUR</name>
<dbReference type="AlphaFoldDB" id="T1K5Z0"/>
<dbReference type="EnsemblMetazoa" id="tetur05g08010.1">
    <property type="protein sequence ID" value="tetur05g08010.1"/>
    <property type="gene ID" value="tetur05g08010"/>
</dbReference>
<gene>
    <name evidence="2" type="primary">107360591</name>
</gene>
<evidence type="ECO:0000259" key="1">
    <source>
        <dbReference type="Pfam" id="PF13902"/>
    </source>
</evidence>
<keyword evidence="3" id="KW-1185">Reference proteome</keyword>
<dbReference type="PANTHER" id="PTHR32019:SF2">
    <property type="entry name" value="R3H DOMAIN-CONTAINING PROTEIN 4"/>
    <property type="match status" value="1"/>
</dbReference>
<dbReference type="OMA" id="KENMQVW"/>
<dbReference type="Proteomes" id="UP000015104">
    <property type="component" value="Unassembled WGS sequence"/>
</dbReference>
<dbReference type="PANTHER" id="PTHR32019">
    <property type="entry name" value="R3H DOMAIN-CONTAINING PROTEIN 4"/>
    <property type="match status" value="1"/>
</dbReference>
<feature type="domain" description="R3H-associated N-terminal" evidence="1">
    <location>
        <begin position="98"/>
        <end position="191"/>
    </location>
</feature>